<dbReference type="GeneID" id="64221209"/>
<protein>
    <submittedName>
        <fullName evidence="2">Uncharacterized protein</fullName>
    </submittedName>
</protein>
<reference evidence="3" key="1">
    <citation type="submission" date="2017-02" db="EMBL/GenBank/DDBJ databases">
        <title>Delineation of Paenibacillus larvae strains originating from foulbrood outbreaks.</title>
        <authorList>
            <person name="Beims H."/>
            <person name="Bunk B."/>
            <person name="Sproeer C."/>
            <person name="Mohr K.I."/>
            <person name="Pradella S."/>
            <person name="Guenther G."/>
            <person name="Rohde M."/>
            <person name="von der Ohe W."/>
            <person name="Steinert M."/>
        </authorList>
    </citation>
    <scope>NUCLEOTIDE SEQUENCE [LARGE SCALE GENOMIC DNA]</scope>
    <source>
        <strain evidence="3">Eric_III</strain>
    </source>
</reference>
<evidence type="ECO:0000313" key="2">
    <source>
        <dbReference type="EMBL" id="AVF25125.1"/>
    </source>
</evidence>
<organism evidence="2 3">
    <name type="scientific">Paenibacillus larvae subsp. larvae</name>
    <dbReference type="NCBI Taxonomy" id="147375"/>
    <lineage>
        <taxon>Bacteria</taxon>
        <taxon>Bacillati</taxon>
        <taxon>Bacillota</taxon>
        <taxon>Bacilli</taxon>
        <taxon>Bacillales</taxon>
        <taxon>Paenibacillaceae</taxon>
        <taxon>Paenibacillus</taxon>
    </lineage>
</organism>
<keyword evidence="1" id="KW-0175">Coiled coil</keyword>
<proteinExistence type="predicted"/>
<dbReference type="EMBL" id="CP019655">
    <property type="protein sequence ID" value="AVF25125.1"/>
    <property type="molecule type" value="Genomic_DNA"/>
</dbReference>
<dbReference type="Proteomes" id="UP000239833">
    <property type="component" value="Chromosome"/>
</dbReference>
<feature type="coiled-coil region" evidence="1">
    <location>
        <begin position="14"/>
        <end position="52"/>
    </location>
</feature>
<evidence type="ECO:0000313" key="3">
    <source>
        <dbReference type="Proteomes" id="UP000239833"/>
    </source>
</evidence>
<gene>
    <name evidence="2" type="ORF">ERICIII_00920</name>
</gene>
<accession>A0A2L1UAF3</accession>
<evidence type="ECO:0000256" key="1">
    <source>
        <dbReference type="SAM" id="Coils"/>
    </source>
</evidence>
<name>A0A2L1UAF3_9BACL</name>
<sequence>MQKWSHTRVPPVGLNEILEQKKQTLAQIEKDLKEGNKSVETLTEEFENLRKVQELNP</sequence>
<dbReference type="AlphaFoldDB" id="A0A2L1UAF3"/>
<dbReference type="RefSeq" id="WP_155121082.1">
    <property type="nucleotide sequence ID" value="NZ_CP019655.1"/>
</dbReference>